<reference evidence="4 5" key="1">
    <citation type="submission" date="2024-04" db="EMBL/GenBank/DDBJ databases">
        <title>Dissimilatory iodate-reducing microorganisms contribute to the enrichment of iodine in groundwater.</title>
        <authorList>
            <person name="Jiang Z."/>
        </authorList>
    </citation>
    <scope>NUCLEOTIDE SEQUENCE [LARGE SCALE GENOMIC DNA]</scope>
    <source>
        <strain evidence="4 5">NCP973</strain>
        <plasmid evidence="4 5">unnamed1</plasmid>
    </source>
</reference>
<feature type="signal peptide" evidence="3">
    <location>
        <begin position="1"/>
        <end position="26"/>
    </location>
</feature>
<dbReference type="InterPro" id="IPR010258">
    <property type="entry name" value="Conjugal_tfr_TrbG/VirB9/CagX"/>
</dbReference>
<proteinExistence type="inferred from homology"/>
<dbReference type="InterPro" id="IPR038161">
    <property type="entry name" value="VirB9/CagX/TrbG_C_sf"/>
</dbReference>
<evidence type="ECO:0000313" key="4">
    <source>
        <dbReference type="EMBL" id="WZJ23485.1"/>
    </source>
</evidence>
<dbReference type="Pfam" id="PF03524">
    <property type="entry name" value="CagX"/>
    <property type="match status" value="1"/>
</dbReference>
<dbReference type="Proteomes" id="UP001479520">
    <property type="component" value="Plasmid unnamed1"/>
</dbReference>
<protein>
    <submittedName>
        <fullName evidence="4">TrbG/VirB9 family P-type conjugative transfer protein</fullName>
    </submittedName>
</protein>
<keyword evidence="2 3" id="KW-0732">Signal</keyword>
<accession>A0ABZ2XLK2</accession>
<geneLocation type="plasmid" evidence="4 5">
    <name>unnamed1</name>
</geneLocation>
<name>A0ABZ2XLK2_9RHOO</name>
<organism evidence="4 5">
    <name type="scientific">Azonexus hydrophilus</name>
    <dbReference type="NCBI Taxonomy" id="418702"/>
    <lineage>
        <taxon>Bacteria</taxon>
        <taxon>Pseudomonadati</taxon>
        <taxon>Pseudomonadota</taxon>
        <taxon>Betaproteobacteria</taxon>
        <taxon>Rhodocyclales</taxon>
        <taxon>Azonexaceae</taxon>
        <taxon>Azonexus</taxon>
    </lineage>
</organism>
<evidence type="ECO:0000256" key="3">
    <source>
        <dbReference type="SAM" id="SignalP"/>
    </source>
</evidence>
<dbReference type="CDD" id="cd06911">
    <property type="entry name" value="VirB9_CagX_TrbG"/>
    <property type="match status" value="1"/>
</dbReference>
<evidence type="ECO:0000256" key="1">
    <source>
        <dbReference type="ARBA" id="ARBA00006135"/>
    </source>
</evidence>
<feature type="chain" id="PRO_5046252968" evidence="3">
    <location>
        <begin position="27"/>
        <end position="267"/>
    </location>
</feature>
<keyword evidence="4" id="KW-0614">Plasmid</keyword>
<dbReference type="RefSeq" id="WP_341744797.1">
    <property type="nucleotide sequence ID" value="NZ_CP151407.1"/>
</dbReference>
<sequence length="267" mass="30025">MSFHKIIAAVAAVACLALSGTNVAYAEIKPIPMPSDARLVEFAFDPNDTFVVLARPRSVTNIALREGEEIVALALGDTFQWQVKDAPGHLFVKPLRPNITTSATLVTNERTYQFTLQSSPEDGAWYQRVSFNYPDMMVREVARRQAKQNMVDAENTRLERQVVSRGVAIEKLNWDYSVDGKASFKPTQVFDDGRFTWVKMPKTQDMPAFFMVNANGDPELINTHLKGDYVVVQRLVDRLLLKLGEDEVTVRRAKGGFSDLMNFFGSK</sequence>
<gene>
    <name evidence="4" type="ORF">AADV58_17160</name>
</gene>
<dbReference type="EMBL" id="CP151407">
    <property type="protein sequence ID" value="WZJ23485.1"/>
    <property type="molecule type" value="Genomic_DNA"/>
</dbReference>
<dbReference type="InterPro" id="IPR033645">
    <property type="entry name" value="VirB9/CagX/TrbG_C"/>
</dbReference>
<comment type="similarity">
    <text evidence="1">Belongs to the TrbG/VirB9 family.</text>
</comment>
<dbReference type="Gene3D" id="2.60.40.2500">
    <property type="match status" value="1"/>
</dbReference>
<evidence type="ECO:0000256" key="2">
    <source>
        <dbReference type="ARBA" id="ARBA00022729"/>
    </source>
</evidence>
<keyword evidence="5" id="KW-1185">Reference proteome</keyword>
<evidence type="ECO:0000313" key="5">
    <source>
        <dbReference type="Proteomes" id="UP001479520"/>
    </source>
</evidence>